<keyword evidence="1" id="KW-1133">Transmembrane helix</keyword>
<feature type="transmembrane region" description="Helical" evidence="1">
    <location>
        <begin position="43"/>
        <end position="64"/>
    </location>
</feature>
<keyword evidence="3" id="KW-1185">Reference proteome</keyword>
<dbReference type="RefSeq" id="WP_084394089.1">
    <property type="nucleotide sequence ID" value="NZ_BMKF01000001.1"/>
</dbReference>
<dbReference type="Proteomes" id="UP000628854">
    <property type="component" value="Unassembled WGS sequence"/>
</dbReference>
<accession>A0ABQ1J2R0</accession>
<reference evidence="3" key="1">
    <citation type="journal article" date="2019" name="Int. J. Syst. Evol. Microbiol.">
        <title>The Global Catalogue of Microorganisms (GCM) 10K type strain sequencing project: providing services to taxonomists for standard genome sequencing and annotation.</title>
        <authorList>
            <consortium name="The Broad Institute Genomics Platform"/>
            <consortium name="The Broad Institute Genome Sequencing Center for Infectious Disease"/>
            <person name="Wu L."/>
            <person name="Ma J."/>
        </authorList>
    </citation>
    <scope>NUCLEOTIDE SEQUENCE [LARGE SCALE GENOMIC DNA]</scope>
    <source>
        <strain evidence="3">CGMCC 1.15928</strain>
    </source>
</reference>
<sequence length="146" mass="16107">MAEGSSHGRGVFRLEWRTLFWVAGINILPTLISYPFFGPSFTFGLWMIALLPASIASSLSPLLRIPFKYKLMLLAGLACVSSFIVFFVLTTLAADYPLRASGLVAASTIILPFIDACNAVQYQYQMAKRKGVNSLSEFFDRDPATL</sequence>
<feature type="transmembrane region" description="Helical" evidence="1">
    <location>
        <begin position="71"/>
        <end position="94"/>
    </location>
</feature>
<name>A0ABQ1J2R0_9PROT</name>
<proteinExistence type="predicted"/>
<keyword evidence="1" id="KW-0812">Transmembrane</keyword>
<dbReference type="EMBL" id="BMKF01000001">
    <property type="protein sequence ID" value="GGB56589.1"/>
    <property type="molecule type" value="Genomic_DNA"/>
</dbReference>
<comment type="caution">
    <text evidence="2">The sequence shown here is derived from an EMBL/GenBank/DDBJ whole genome shotgun (WGS) entry which is preliminary data.</text>
</comment>
<feature type="transmembrane region" description="Helical" evidence="1">
    <location>
        <begin position="100"/>
        <end position="120"/>
    </location>
</feature>
<protein>
    <submittedName>
        <fullName evidence="2">Uncharacterized protein</fullName>
    </submittedName>
</protein>
<keyword evidence="1" id="KW-0472">Membrane</keyword>
<organism evidence="2 3">
    <name type="scientific">Henriciella pelagia</name>
    <dbReference type="NCBI Taxonomy" id="1977912"/>
    <lineage>
        <taxon>Bacteria</taxon>
        <taxon>Pseudomonadati</taxon>
        <taxon>Pseudomonadota</taxon>
        <taxon>Alphaproteobacteria</taxon>
        <taxon>Hyphomonadales</taxon>
        <taxon>Hyphomonadaceae</taxon>
        <taxon>Henriciella</taxon>
    </lineage>
</organism>
<evidence type="ECO:0000313" key="3">
    <source>
        <dbReference type="Proteomes" id="UP000628854"/>
    </source>
</evidence>
<evidence type="ECO:0000256" key="1">
    <source>
        <dbReference type="SAM" id="Phobius"/>
    </source>
</evidence>
<gene>
    <name evidence="2" type="ORF">GCM10011503_01140</name>
</gene>
<evidence type="ECO:0000313" key="2">
    <source>
        <dbReference type="EMBL" id="GGB56589.1"/>
    </source>
</evidence>
<feature type="transmembrane region" description="Helical" evidence="1">
    <location>
        <begin position="19"/>
        <end position="37"/>
    </location>
</feature>